<dbReference type="InterPro" id="IPR001585">
    <property type="entry name" value="TAL/FSA"/>
</dbReference>
<evidence type="ECO:0000313" key="8">
    <source>
        <dbReference type="EMBL" id="KAL2053709.1"/>
    </source>
</evidence>
<dbReference type="InterPro" id="IPR004730">
    <property type="entry name" value="Transaldolase_1"/>
</dbReference>
<dbReference type="PROSITE" id="PS00958">
    <property type="entry name" value="TRANSALDOLASE_2"/>
    <property type="match status" value="1"/>
</dbReference>
<comment type="similarity">
    <text evidence="2">Belongs to the transaldolase family. Type 1 subfamily.</text>
</comment>
<sequence>MTSSLEQLKAVGTTVVCDSGDFATIGKYKPQDATTNPSLILAASKKPEYSKLMDVAVAYGKDHGKDMDEKVDATLDRLLVEFGKEILQIVPGKVSTEVDARFSFDIEGSINKALHIINLYKEIGIDKSRVLIKLASTWEGIKAAHILQSKHGVNCNLTLMFSLPQAIAAAEAGAYLISPFVGRILDWYKAANKKEYSAKEDPGVKSVQQIFNYYKKYDYRTIVMGASFRNVGEITELAGCDYLTISPNYLEDLFNSTDKIPQKLIASDAKSLDIPKKSYLNDEPLFRFDFNEETMAVEKLREGISKFAADAITLKGILQQKIESA</sequence>
<name>A0ABR4B788_9LECA</name>
<keyword evidence="4 7" id="KW-0808">Transferase</keyword>
<dbReference type="InterPro" id="IPR013785">
    <property type="entry name" value="Aldolase_TIM"/>
</dbReference>
<evidence type="ECO:0000256" key="3">
    <source>
        <dbReference type="ARBA" id="ARBA00013151"/>
    </source>
</evidence>
<evidence type="ECO:0000256" key="5">
    <source>
        <dbReference type="ARBA" id="ARBA00023126"/>
    </source>
</evidence>
<evidence type="ECO:0000313" key="9">
    <source>
        <dbReference type="Proteomes" id="UP001590951"/>
    </source>
</evidence>
<keyword evidence="5 7" id="KW-0570">Pentose shunt</keyword>
<reference evidence="8 9" key="1">
    <citation type="submission" date="2024-09" db="EMBL/GenBank/DDBJ databases">
        <title>Rethinking Asexuality: The Enigmatic Case of Functional Sexual Genes in Lepraria (Stereocaulaceae).</title>
        <authorList>
            <person name="Doellman M."/>
            <person name="Sun Y."/>
            <person name="Barcenas-Pena A."/>
            <person name="Lumbsch H.T."/>
            <person name="Grewe F."/>
        </authorList>
    </citation>
    <scope>NUCLEOTIDE SEQUENCE [LARGE SCALE GENOMIC DNA]</scope>
    <source>
        <strain evidence="8 9">Grewe 0041</strain>
    </source>
</reference>
<dbReference type="Proteomes" id="UP001590951">
    <property type="component" value="Unassembled WGS sequence"/>
</dbReference>
<evidence type="ECO:0000256" key="1">
    <source>
        <dbReference type="ARBA" id="ARBA00004857"/>
    </source>
</evidence>
<dbReference type="CDD" id="cd00957">
    <property type="entry name" value="Transaldolase_TalAB"/>
    <property type="match status" value="1"/>
</dbReference>
<evidence type="ECO:0000256" key="2">
    <source>
        <dbReference type="ARBA" id="ARBA00008012"/>
    </source>
</evidence>
<keyword evidence="6" id="KW-0704">Schiff base</keyword>
<accession>A0ABR4B788</accession>
<dbReference type="NCBIfam" id="TIGR00874">
    <property type="entry name" value="talAB"/>
    <property type="match status" value="1"/>
</dbReference>
<dbReference type="PROSITE" id="PS01054">
    <property type="entry name" value="TRANSALDOLASE_1"/>
    <property type="match status" value="1"/>
</dbReference>
<organism evidence="8 9">
    <name type="scientific">Lepraria finkii</name>
    <dbReference type="NCBI Taxonomy" id="1340010"/>
    <lineage>
        <taxon>Eukaryota</taxon>
        <taxon>Fungi</taxon>
        <taxon>Dikarya</taxon>
        <taxon>Ascomycota</taxon>
        <taxon>Pezizomycotina</taxon>
        <taxon>Lecanoromycetes</taxon>
        <taxon>OSLEUM clade</taxon>
        <taxon>Lecanoromycetidae</taxon>
        <taxon>Lecanorales</taxon>
        <taxon>Lecanorineae</taxon>
        <taxon>Stereocaulaceae</taxon>
        <taxon>Lepraria</taxon>
    </lineage>
</organism>
<dbReference type="PANTHER" id="PTHR10683:SF18">
    <property type="entry name" value="TRANSALDOLASE"/>
    <property type="match status" value="1"/>
</dbReference>
<comment type="function">
    <text evidence="7">Catalyzes the rate-limiting step of the non-oxidative phase in the pentose phosphate pathway. Catalyzes the reversible conversion of sedheptulose-7-phosphate and D-glyceraldehyde 3-phosphate into erythrose-4-phosphate and beta-D-fructose 6-phosphate.</text>
</comment>
<comment type="catalytic activity">
    <reaction evidence="7">
        <text>D-sedoheptulose 7-phosphate + D-glyceraldehyde 3-phosphate = D-erythrose 4-phosphate + beta-D-fructose 6-phosphate</text>
        <dbReference type="Rhea" id="RHEA:17053"/>
        <dbReference type="ChEBI" id="CHEBI:16897"/>
        <dbReference type="ChEBI" id="CHEBI:57483"/>
        <dbReference type="ChEBI" id="CHEBI:57634"/>
        <dbReference type="ChEBI" id="CHEBI:59776"/>
        <dbReference type="EC" id="2.2.1.2"/>
    </reaction>
</comment>
<dbReference type="Pfam" id="PF00923">
    <property type="entry name" value="TAL_FSA"/>
    <property type="match status" value="1"/>
</dbReference>
<dbReference type="EC" id="2.2.1.2" evidence="3 7"/>
<protein>
    <recommendedName>
        <fullName evidence="3 7">Transaldolase</fullName>
        <ecNumber evidence="3 7">2.2.1.2</ecNumber>
    </recommendedName>
</protein>
<gene>
    <name evidence="8" type="ORF">ABVK25_006013</name>
</gene>
<comment type="caution">
    <text evidence="8">The sequence shown here is derived from an EMBL/GenBank/DDBJ whole genome shotgun (WGS) entry which is preliminary data.</text>
</comment>
<dbReference type="Gene3D" id="3.20.20.70">
    <property type="entry name" value="Aldolase class I"/>
    <property type="match status" value="1"/>
</dbReference>
<dbReference type="PANTHER" id="PTHR10683">
    <property type="entry name" value="TRANSALDOLASE"/>
    <property type="match status" value="1"/>
</dbReference>
<dbReference type="InterPro" id="IPR018225">
    <property type="entry name" value="Transaldolase_AS"/>
</dbReference>
<dbReference type="EMBL" id="JBHFEH010000019">
    <property type="protein sequence ID" value="KAL2053709.1"/>
    <property type="molecule type" value="Genomic_DNA"/>
</dbReference>
<keyword evidence="9" id="KW-1185">Reference proteome</keyword>
<comment type="pathway">
    <text evidence="1 7">Carbohydrate degradation; pentose phosphate pathway; D-glyceraldehyde 3-phosphate and beta-D-fructose 6-phosphate from D-ribose 5-phosphate and D-xylulose 5-phosphate (non-oxidative stage): step 2/3.</text>
</comment>
<evidence type="ECO:0000256" key="6">
    <source>
        <dbReference type="ARBA" id="ARBA00023270"/>
    </source>
</evidence>
<proteinExistence type="inferred from homology"/>
<evidence type="ECO:0000256" key="4">
    <source>
        <dbReference type="ARBA" id="ARBA00022679"/>
    </source>
</evidence>
<evidence type="ECO:0000256" key="7">
    <source>
        <dbReference type="RuleBase" id="RU000501"/>
    </source>
</evidence>
<dbReference type="SUPFAM" id="SSF51569">
    <property type="entry name" value="Aldolase"/>
    <property type="match status" value="1"/>
</dbReference>